<evidence type="ECO:0000256" key="1">
    <source>
        <dbReference type="ARBA" id="ARBA00022553"/>
    </source>
</evidence>
<dbReference type="PANTHER" id="PTHR44591:SF14">
    <property type="entry name" value="PROTEIN PILG"/>
    <property type="match status" value="1"/>
</dbReference>
<dbReference type="GO" id="GO:0000160">
    <property type="term" value="P:phosphorelay signal transduction system"/>
    <property type="evidence" value="ECO:0007669"/>
    <property type="project" value="UniProtKB-KW"/>
</dbReference>
<dbReference type="Gene3D" id="3.40.50.2300">
    <property type="match status" value="1"/>
</dbReference>
<dbReference type="InterPro" id="IPR050595">
    <property type="entry name" value="Bact_response_regulator"/>
</dbReference>
<name>A0A7W6RC83_9PROT</name>
<evidence type="ECO:0000259" key="4">
    <source>
        <dbReference type="PROSITE" id="PS50110"/>
    </source>
</evidence>
<sequence>MVRVLLAEDDADLRAVMARALERAGHTVSQVPDGGVALERVLGPDGFDLLLTDLEMPGRTGLEVIAACKREHPDRPVIATSGKGRPVDVALDLARRTGADAVIAKPFKLSLLVDLVARVAAGERPEDEARAEDYDDGDVVVIMPPNLLAAKVRAGSGATD</sequence>
<dbReference type="InterPro" id="IPR001789">
    <property type="entry name" value="Sig_transdc_resp-reg_receiver"/>
</dbReference>
<comment type="caution">
    <text evidence="5">The sequence shown here is derived from an EMBL/GenBank/DDBJ whole genome shotgun (WGS) entry which is preliminary data.</text>
</comment>
<protein>
    <submittedName>
        <fullName evidence="5">CheY-like chemotaxis protein</fullName>
    </submittedName>
</protein>
<dbReference type="InterPro" id="IPR011006">
    <property type="entry name" value="CheY-like_superfamily"/>
</dbReference>
<feature type="modified residue" description="4-aspartylphosphate" evidence="3">
    <location>
        <position position="53"/>
    </location>
</feature>
<evidence type="ECO:0000256" key="3">
    <source>
        <dbReference type="PROSITE-ProRule" id="PRU00169"/>
    </source>
</evidence>
<feature type="domain" description="Response regulatory" evidence="4">
    <location>
        <begin position="3"/>
        <end position="120"/>
    </location>
</feature>
<reference evidence="5 6" key="1">
    <citation type="submission" date="2020-08" db="EMBL/GenBank/DDBJ databases">
        <title>Genome sequencing of Purple Non-Sulfur Bacteria from various extreme environments.</title>
        <authorList>
            <person name="Mayer M."/>
        </authorList>
    </citation>
    <scope>NUCLEOTIDE SEQUENCE [LARGE SCALE GENOMIC DNA]</scope>
    <source>
        <strain evidence="5 6">JA131</strain>
    </source>
</reference>
<keyword evidence="2" id="KW-0902">Two-component regulatory system</keyword>
<organism evidence="5 6">
    <name type="scientific">Roseospira visakhapatnamensis</name>
    <dbReference type="NCBI Taxonomy" id="390880"/>
    <lineage>
        <taxon>Bacteria</taxon>
        <taxon>Pseudomonadati</taxon>
        <taxon>Pseudomonadota</taxon>
        <taxon>Alphaproteobacteria</taxon>
        <taxon>Rhodospirillales</taxon>
        <taxon>Rhodospirillaceae</taxon>
        <taxon>Roseospira</taxon>
    </lineage>
</organism>
<keyword evidence="6" id="KW-1185">Reference proteome</keyword>
<dbReference type="CDD" id="cd00156">
    <property type="entry name" value="REC"/>
    <property type="match status" value="1"/>
</dbReference>
<dbReference type="SUPFAM" id="SSF52172">
    <property type="entry name" value="CheY-like"/>
    <property type="match status" value="1"/>
</dbReference>
<dbReference type="RefSeq" id="WP_184043616.1">
    <property type="nucleotide sequence ID" value="NZ_JACIGK010000009.1"/>
</dbReference>
<dbReference type="Proteomes" id="UP000554286">
    <property type="component" value="Unassembled WGS sequence"/>
</dbReference>
<evidence type="ECO:0000256" key="2">
    <source>
        <dbReference type="ARBA" id="ARBA00023012"/>
    </source>
</evidence>
<evidence type="ECO:0000313" key="6">
    <source>
        <dbReference type="Proteomes" id="UP000554286"/>
    </source>
</evidence>
<dbReference type="PROSITE" id="PS50110">
    <property type="entry name" value="RESPONSE_REGULATORY"/>
    <property type="match status" value="1"/>
</dbReference>
<accession>A0A7W6RC83</accession>
<keyword evidence="1 3" id="KW-0597">Phosphoprotein</keyword>
<dbReference type="EMBL" id="JACIGK010000009">
    <property type="protein sequence ID" value="MBB4265841.1"/>
    <property type="molecule type" value="Genomic_DNA"/>
</dbReference>
<dbReference type="AlphaFoldDB" id="A0A7W6RC83"/>
<dbReference type="PANTHER" id="PTHR44591">
    <property type="entry name" value="STRESS RESPONSE REGULATOR PROTEIN 1"/>
    <property type="match status" value="1"/>
</dbReference>
<gene>
    <name evidence="5" type="ORF">GGD89_001466</name>
</gene>
<evidence type="ECO:0000313" key="5">
    <source>
        <dbReference type="EMBL" id="MBB4265841.1"/>
    </source>
</evidence>
<dbReference type="SMART" id="SM00448">
    <property type="entry name" value="REC"/>
    <property type="match status" value="1"/>
</dbReference>
<proteinExistence type="predicted"/>
<dbReference type="Pfam" id="PF00072">
    <property type="entry name" value="Response_reg"/>
    <property type="match status" value="1"/>
</dbReference>